<protein>
    <recommendedName>
        <fullName evidence="3">Tetratricopeptide repeat protein</fullName>
    </recommendedName>
</protein>
<dbReference type="InterPro" id="IPR011990">
    <property type="entry name" value="TPR-like_helical_dom_sf"/>
</dbReference>
<sequence>IYIEFGDRYSQASTYYQLGKVAQETNDVENAKAYFLEDLSITVEFNDEHGLGISLRNLARFHQTTQDPALLTAAAQILSTPPNQLKQLFETLAES</sequence>
<proteinExistence type="predicted"/>
<dbReference type="Proteomes" id="UP001600165">
    <property type="component" value="Unassembled WGS sequence"/>
</dbReference>
<gene>
    <name evidence="1" type="ORF">ACFVKH_10325</name>
</gene>
<evidence type="ECO:0000313" key="2">
    <source>
        <dbReference type="Proteomes" id="UP001600165"/>
    </source>
</evidence>
<feature type="non-terminal residue" evidence="1">
    <location>
        <position position="1"/>
    </location>
</feature>
<dbReference type="Gene3D" id="1.25.40.10">
    <property type="entry name" value="Tetratricopeptide repeat domain"/>
    <property type="match status" value="1"/>
</dbReference>
<comment type="caution">
    <text evidence="1">The sequence shown here is derived from an EMBL/GenBank/DDBJ whole genome shotgun (WGS) entry which is preliminary data.</text>
</comment>
<dbReference type="EMBL" id="JBHZOL010000069">
    <property type="protein sequence ID" value="MFE4106673.1"/>
    <property type="molecule type" value="Genomic_DNA"/>
</dbReference>
<organism evidence="1 2">
    <name type="scientific">Almyronema epifaneia S1</name>
    <dbReference type="NCBI Taxonomy" id="2991925"/>
    <lineage>
        <taxon>Bacteria</taxon>
        <taxon>Bacillati</taxon>
        <taxon>Cyanobacteriota</taxon>
        <taxon>Cyanophyceae</taxon>
        <taxon>Nodosilineales</taxon>
        <taxon>Nodosilineaceae</taxon>
        <taxon>Almyronema</taxon>
        <taxon>Almyronema epifaneia</taxon>
    </lineage>
</organism>
<evidence type="ECO:0008006" key="3">
    <source>
        <dbReference type="Google" id="ProtNLM"/>
    </source>
</evidence>
<dbReference type="SUPFAM" id="SSF48452">
    <property type="entry name" value="TPR-like"/>
    <property type="match status" value="1"/>
</dbReference>
<name>A0ABW6IEQ3_9CYAN</name>
<accession>A0ABW6IEQ3</accession>
<reference evidence="1 2" key="1">
    <citation type="submission" date="2024-10" db="EMBL/GenBank/DDBJ databases">
        <authorList>
            <person name="Ratan Roy A."/>
            <person name="Morales Sandoval P.H."/>
            <person name="De Los Santos Villalobos S."/>
            <person name="Chakraborty S."/>
            <person name="Mukherjee J."/>
        </authorList>
    </citation>
    <scope>NUCLEOTIDE SEQUENCE [LARGE SCALE GENOMIC DNA]</scope>
    <source>
        <strain evidence="1 2">S1</strain>
    </source>
</reference>
<keyword evidence="2" id="KW-1185">Reference proteome</keyword>
<evidence type="ECO:0000313" key="1">
    <source>
        <dbReference type="EMBL" id="MFE4106673.1"/>
    </source>
</evidence>